<organism evidence="2 3">
    <name type="scientific">Plantactinospora solaniradicis</name>
    <dbReference type="NCBI Taxonomy" id="1723736"/>
    <lineage>
        <taxon>Bacteria</taxon>
        <taxon>Bacillati</taxon>
        <taxon>Actinomycetota</taxon>
        <taxon>Actinomycetes</taxon>
        <taxon>Micromonosporales</taxon>
        <taxon>Micromonosporaceae</taxon>
        <taxon>Plantactinospora</taxon>
    </lineage>
</organism>
<dbReference type="SUPFAM" id="SSF48208">
    <property type="entry name" value="Six-hairpin glycosidases"/>
    <property type="match status" value="1"/>
</dbReference>
<name>A0ABW1K3A7_9ACTN</name>
<dbReference type="InterPro" id="IPR008928">
    <property type="entry name" value="6-hairpin_glycosidase_sf"/>
</dbReference>
<evidence type="ECO:0000259" key="1">
    <source>
        <dbReference type="Pfam" id="PF22422"/>
    </source>
</evidence>
<feature type="domain" description="Mannosylglycerate hydrolase MGH1-like glycoside hydrolase" evidence="1">
    <location>
        <begin position="411"/>
        <end position="574"/>
    </location>
</feature>
<dbReference type="Gene3D" id="1.50.10.10">
    <property type="match status" value="1"/>
</dbReference>
<dbReference type="Proteomes" id="UP001596203">
    <property type="component" value="Unassembled WGS sequence"/>
</dbReference>
<dbReference type="RefSeq" id="WP_377419361.1">
    <property type="nucleotide sequence ID" value="NZ_JBHSPR010000007.1"/>
</dbReference>
<sequence length="672" mass="71362">MPAGYSLHDFSFDLRQHMAPANVWVTSGWTSVVAAPGTVCGVGGCFAPPYAAPDSSLSVTLEVDGRELRDGVRAGIAGFGLGLLTSGGTWRPDRIERSGTFHQYDDGRLVSLGVHSRLTPVHGAGGYVLEITVENRADRDAEISIHPRLSAGQPGRLPLADWGWMAPRAGDLVAAASTSMTLRHDLLHSRVPAGGRTRFTLAVELGEAVEPGEAARPGATEPDPADRARQATDRWARRLATALDAFPRLETDIPGLAAYWHRSIASGLVCLWDNPGFVTTPFVATSGVDGGALCAYVWDTGGYAPHLLTLMLGETATDLLEAMLKADLTKHYAIAPDGTGLGVAYAYSGWSLVTLATAVASQRGLARGLVERLHDAVAALDARFPAVGELRDYGTQHNLLEMRGAGWEHVVASPNAERAAYLDALATLAEASGAVLPVDALRATAHRIRASIADELWDAEAKWFRSRYPDGHTELTYSVQAFDALRAGACTPQMAADLIARVRPGAFLGAYGVSSVSAEDERHYELGDTDWSGGGAYTGEAPQLALTLWERGEAELAWTVLSRLLWMGEHYPYFPQEHYSDRPAAPPVGRRANIIAGLAGAEAILLGLVGVRPRPDGGLVISPPPAPGNVALRGLRFRGRSIDVECTPHGFSVTVDGRRIAPEGGAVVVPAA</sequence>
<dbReference type="Pfam" id="PF22422">
    <property type="entry name" value="MGH1-like_GH"/>
    <property type="match status" value="1"/>
</dbReference>
<proteinExistence type="predicted"/>
<protein>
    <recommendedName>
        <fullName evidence="1">Mannosylglycerate hydrolase MGH1-like glycoside hydrolase domain-containing protein</fullName>
    </recommendedName>
</protein>
<accession>A0ABW1K3A7</accession>
<dbReference type="InterPro" id="IPR012341">
    <property type="entry name" value="6hp_glycosidase-like_sf"/>
</dbReference>
<keyword evidence="3" id="KW-1185">Reference proteome</keyword>
<reference evidence="3" key="1">
    <citation type="journal article" date="2019" name="Int. J. Syst. Evol. Microbiol.">
        <title>The Global Catalogue of Microorganisms (GCM) 10K type strain sequencing project: providing services to taxonomists for standard genome sequencing and annotation.</title>
        <authorList>
            <consortium name="The Broad Institute Genomics Platform"/>
            <consortium name="The Broad Institute Genome Sequencing Center for Infectious Disease"/>
            <person name="Wu L."/>
            <person name="Ma J."/>
        </authorList>
    </citation>
    <scope>NUCLEOTIDE SEQUENCE [LARGE SCALE GENOMIC DNA]</scope>
    <source>
        <strain evidence="3">ZS-35-S2</strain>
    </source>
</reference>
<evidence type="ECO:0000313" key="2">
    <source>
        <dbReference type="EMBL" id="MFC6016202.1"/>
    </source>
</evidence>
<dbReference type="InterPro" id="IPR054491">
    <property type="entry name" value="MGH1-like_GH"/>
</dbReference>
<dbReference type="EMBL" id="JBHSPR010000007">
    <property type="protein sequence ID" value="MFC6016202.1"/>
    <property type="molecule type" value="Genomic_DNA"/>
</dbReference>
<evidence type="ECO:0000313" key="3">
    <source>
        <dbReference type="Proteomes" id="UP001596203"/>
    </source>
</evidence>
<comment type="caution">
    <text evidence="2">The sequence shown here is derived from an EMBL/GenBank/DDBJ whole genome shotgun (WGS) entry which is preliminary data.</text>
</comment>
<gene>
    <name evidence="2" type="ORF">ACFP2T_08335</name>
</gene>